<accession>A0ABP9DC06</accession>
<sequence length="162" mass="17839">MHVLPEIIGRGEFAALVIRTDYEDETAWRAVVEELARTRGGGGAYEAEVYLVDDPMWAGATAEAVVAAVKRDEYLDVVFVADGITMKSAQHALLALDPLYEDENLDPMYYQELIDSPLAREFRTTPAAVHDVHGNLSIGNMDFQEFAESALADPEGVLLPVR</sequence>
<organism evidence="2 3">
    <name type="scientific">Kitasatospora terrestris</name>
    <dbReference type="NCBI Taxonomy" id="258051"/>
    <lineage>
        <taxon>Bacteria</taxon>
        <taxon>Bacillati</taxon>
        <taxon>Actinomycetota</taxon>
        <taxon>Actinomycetes</taxon>
        <taxon>Kitasatosporales</taxon>
        <taxon>Streptomycetaceae</taxon>
        <taxon>Kitasatospora</taxon>
    </lineage>
</organism>
<dbReference type="Pfam" id="PF21962">
    <property type="entry name" value="DUF6924"/>
    <property type="match status" value="1"/>
</dbReference>
<dbReference type="EMBL" id="BAABIS010000001">
    <property type="protein sequence ID" value="GAA4838781.1"/>
    <property type="molecule type" value="Genomic_DNA"/>
</dbReference>
<feature type="domain" description="DUF6924" evidence="1">
    <location>
        <begin position="15"/>
        <end position="157"/>
    </location>
</feature>
<dbReference type="Proteomes" id="UP001501752">
    <property type="component" value="Unassembled WGS sequence"/>
</dbReference>
<evidence type="ECO:0000313" key="3">
    <source>
        <dbReference type="Proteomes" id="UP001501752"/>
    </source>
</evidence>
<reference evidence="3" key="1">
    <citation type="journal article" date="2019" name="Int. J. Syst. Evol. Microbiol.">
        <title>The Global Catalogue of Microorganisms (GCM) 10K type strain sequencing project: providing services to taxonomists for standard genome sequencing and annotation.</title>
        <authorList>
            <consortium name="The Broad Institute Genomics Platform"/>
            <consortium name="The Broad Institute Genome Sequencing Center for Infectious Disease"/>
            <person name="Wu L."/>
            <person name="Ma J."/>
        </authorList>
    </citation>
    <scope>NUCLEOTIDE SEQUENCE [LARGE SCALE GENOMIC DNA]</scope>
    <source>
        <strain evidence="3">JCM 13006</strain>
    </source>
</reference>
<dbReference type="InterPro" id="IPR053832">
    <property type="entry name" value="DUF6924"/>
</dbReference>
<evidence type="ECO:0000313" key="2">
    <source>
        <dbReference type="EMBL" id="GAA4838781.1"/>
    </source>
</evidence>
<evidence type="ECO:0000259" key="1">
    <source>
        <dbReference type="Pfam" id="PF21962"/>
    </source>
</evidence>
<comment type="caution">
    <text evidence="2">The sequence shown here is derived from an EMBL/GenBank/DDBJ whole genome shotgun (WGS) entry which is preliminary data.</text>
</comment>
<gene>
    <name evidence="2" type="ORF">GCM10023235_12540</name>
</gene>
<keyword evidence="3" id="KW-1185">Reference proteome</keyword>
<name>A0ABP9DC06_9ACTN</name>
<protein>
    <recommendedName>
        <fullName evidence="1">DUF6924 domain-containing protein</fullName>
    </recommendedName>
</protein>
<proteinExistence type="predicted"/>